<dbReference type="GeneID" id="94836134"/>
<organism evidence="1 2">
    <name type="scientific">Tritrichomonas foetus</name>
    <dbReference type="NCBI Taxonomy" id="1144522"/>
    <lineage>
        <taxon>Eukaryota</taxon>
        <taxon>Metamonada</taxon>
        <taxon>Parabasalia</taxon>
        <taxon>Tritrichomonadida</taxon>
        <taxon>Tritrichomonadidae</taxon>
        <taxon>Tritrichomonas</taxon>
    </lineage>
</organism>
<comment type="caution">
    <text evidence="1">The sequence shown here is derived from an EMBL/GenBank/DDBJ whole genome shotgun (WGS) entry which is preliminary data.</text>
</comment>
<keyword evidence="2" id="KW-1185">Reference proteome</keyword>
<dbReference type="Gene3D" id="2.40.50.140">
    <property type="entry name" value="Nucleic acid-binding proteins"/>
    <property type="match status" value="1"/>
</dbReference>
<dbReference type="VEuPathDB" id="TrichDB:TRFO_20488"/>
<dbReference type="EMBL" id="MLAK01000615">
    <property type="protein sequence ID" value="OHT10344.1"/>
    <property type="molecule type" value="Genomic_DNA"/>
</dbReference>
<protein>
    <submittedName>
        <fullName evidence="1">Uncharacterized protein</fullName>
    </submittedName>
</protein>
<dbReference type="AlphaFoldDB" id="A0A1J4KHC5"/>
<name>A0A1J4KHC5_9EUKA</name>
<reference evidence="1" key="1">
    <citation type="submission" date="2016-10" db="EMBL/GenBank/DDBJ databases">
        <authorList>
            <person name="Benchimol M."/>
            <person name="Almeida L.G."/>
            <person name="Vasconcelos A.T."/>
            <person name="Perreira-Neves A."/>
            <person name="Rosa I.A."/>
            <person name="Tasca T."/>
            <person name="Bogo M.R."/>
            <person name="de Souza W."/>
        </authorList>
    </citation>
    <scope>NUCLEOTIDE SEQUENCE [LARGE SCALE GENOMIC DNA]</scope>
    <source>
        <strain evidence="1">K</strain>
    </source>
</reference>
<dbReference type="InterPro" id="IPR012340">
    <property type="entry name" value="NA-bd_OB-fold"/>
</dbReference>
<proteinExistence type="predicted"/>
<sequence length="286" mass="32972">MTSFLQSISQDQDELRAIREFKQNPFKKIPNQNCGFKYMFHFNFDKTYVKLESLKKLQKHIKYIPLKDLSPRLNSRTFFTIGCIYEISRREQNHNSLLDNPMTILQVCDLHNTKFTIRCDDAPTTLRQFDMIAIANPDISVTLRVKSKEQILRIGHNEKVQHCSQFDPKKYGKDEKCGQYIDIRNGPHCDYHAHNLAMQSGAQRPMLKLAQTQMKFDTPANSPMSSPLHGIGFMHGPSLQLPDNYIQKYLEEHKSGRAAKINKILNSEKPKHQIGAGLTKGDLIIL</sequence>
<gene>
    <name evidence="1" type="ORF">TRFO_20488</name>
</gene>
<dbReference type="Proteomes" id="UP000179807">
    <property type="component" value="Unassembled WGS sequence"/>
</dbReference>
<evidence type="ECO:0000313" key="2">
    <source>
        <dbReference type="Proteomes" id="UP000179807"/>
    </source>
</evidence>
<dbReference type="RefSeq" id="XP_068363480.1">
    <property type="nucleotide sequence ID" value="XM_068501430.1"/>
</dbReference>
<evidence type="ECO:0000313" key="1">
    <source>
        <dbReference type="EMBL" id="OHT10344.1"/>
    </source>
</evidence>
<accession>A0A1J4KHC5</accession>